<reference evidence="18" key="1">
    <citation type="journal article" date="2021" name="Nat. Commun.">
        <title>Genetic determinants of endophytism in the Arabidopsis root mycobiome.</title>
        <authorList>
            <person name="Mesny F."/>
            <person name="Miyauchi S."/>
            <person name="Thiergart T."/>
            <person name="Pickel B."/>
            <person name="Atanasova L."/>
            <person name="Karlsson M."/>
            <person name="Huettel B."/>
            <person name="Barry K.W."/>
            <person name="Haridas S."/>
            <person name="Chen C."/>
            <person name="Bauer D."/>
            <person name="Andreopoulos W."/>
            <person name="Pangilinan J."/>
            <person name="LaButti K."/>
            <person name="Riley R."/>
            <person name="Lipzen A."/>
            <person name="Clum A."/>
            <person name="Drula E."/>
            <person name="Henrissat B."/>
            <person name="Kohler A."/>
            <person name="Grigoriev I.V."/>
            <person name="Martin F.M."/>
            <person name="Hacquard S."/>
        </authorList>
    </citation>
    <scope>NUCLEOTIDE SEQUENCE</scope>
    <source>
        <strain evidence="18">MPI-CAGE-AT-0016</strain>
    </source>
</reference>
<comment type="subcellular location">
    <subcellularLocation>
        <location evidence="2 15">Mitochondrion</location>
    </subcellularLocation>
</comment>
<evidence type="ECO:0000256" key="7">
    <source>
        <dbReference type="ARBA" id="ARBA00022605"/>
    </source>
</evidence>
<dbReference type="PANTHER" id="PTHR23342">
    <property type="entry name" value="N-ACETYLGLUTAMATE SYNTHASE"/>
    <property type="match status" value="1"/>
</dbReference>
<dbReference type="Pfam" id="PF04768">
    <property type="entry name" value="NAT"/>
    <property type="match status" value="1"/>
</dbReference>
<feature type="compositionally biased region" description="Polar residues" evidence="16">
    <location>
        <begin position="111"/>
        <end position="121"/>
    </location>
</feature>
<evidence type="ECO:0000256" key="12">
    <source>
        <dbReference type="ARBA" id="ARBA00030346"/>
    </source>
</evidence>
<gene>
    <name evidence="18" type="ORF">B0T11DRAFT_270931</name>
</gene>
<feature type="compositionally biased region" description="Basic and acidic residues" evidence="16">
    <location>
        <begin position="54"/>
        <end position="67"/>
    </location>
</feature>
<dbReference type="GO" id="GO:0006592">
    <property type="term" value="P:ornithine biosynthetic process"/>
    <property type="evidence" value="ECO:0007669"/>
    <property type="project" value="TreeGrafter"/>
</dbReference>
<keyword evidence="9" id="KW-0809">Transit peptide</keyword>
<feature type="region of interest" description="Disordered" evidence="16">
    <location>
        <begin position="43"/>
        <end position="67"/>
    </location>
</feature>
<evidence type="ECO:0000256" key="2">
    <source>
        <dbReference type="ARBA" id="ARBA00004173"/>
    </source>
</evidence>
<evidence type="ECO:0000256" key="3">
    <source>
        <dbReference type="ARBA" id="ARBA00004925"/>
    </source>
</evidence>
<dbReference type="EMBL" id="JAGPXD010000001">
    <property type="protein sequence ID" value="KAH7375759.1"/>
    <property type="molecule type" value="Genomic_DNA"/>
</dbReference>
<proteinExistence type="inferred from homology"/>
<dbReference type="GO" id="GO:0005759">
    <property type="term" value="C:mitochondrial matrix"/>
    <property type="evidence" value="ECO:0007669"/>
    <property type="project" value="TreeGrafter"/>
</dbReference>
<dbReference type="OrthoDB" id="5585968at2759"/>
<dbReference type="Gene3D" id="3.40.1160.10">
    <property type="entry name" value="Acetylglutamate kinase-like"/>
    <property type="match status" value="1"/>
</dbReference>
<evidence type="ECO:0000313" key="19">
    <source>
        <dbReference type="Proteomes" id="UP000813385"/>
    </source>
</evidence>
<comment type="similarity">
    <text evidence="4 15">Belongs to the acetyltransferase family.</text>
</comment>
<dbReference type="FunFam" id="3.40.630.30:FF:000049">
    <property type="entry name" value="Amino-acid acetyltransferase, mitochondrial"/>
    <property type="match status" value="1"/>
</dbReference>
<evidence type="ECO:0000256" key="13">
    <source>
        <dbReference type="ARBA" id="ARBA00033251"/>
    </source>
</evidence>
<dbReference type="Proteomes" id="UP000813385">
    <property type="component" value="Unassembled WGS sequence"/>
</dbReference>
<evidence type="ECO:0000259" key="17">
    <source>
        <dbReference type="PROSITE" id="PS51731"/>
    </source>
</evidence>
<name>A0A8K0TNY2_9PEZI</name>
<keyword evidence="7 15" id="KW-0028">Amino-acid biosynthesis</keyword>
<dbReference type="InterPro" id="IPR011190">
    <property type="entry name" value="GlcNAc_Synth_fun"/>
</dbReference>
<feature type="domain" description="N-acetyltransferase" evidence="17">
    <location>
        <begin position="473"/>
        <end position="641"/>
    </location>
</feature>
<dbReference type="GO" id="GO:0004042">
    <property type="term" value="F:L-glutamate N-acetyltransferase activity"/>
    <property type="evidence" value="ECO:0007669"/>
    <property type="project" value="InterPro"/>
</dbReference>
<keyword evidence="10 15" id="KW-0496">Mitochondrion</keyword>
<evidence type="ECO:0000256" key="5">
    <source>
        <dbReference type="ARBA" id="ARBA00012697"/>
    </source>
</evidence>
<keyword evidence="8 15" id="KW-0808">Transferase</keyword>
<dbReference type="PANTHER" id="PTHR23342:SF4">
    <property type="entry name" value="AMINO-ACID ACETYLTRANSFERASE, MITOCHONDRIAL"/>
    <property type="match status" value="1"/>
</dbReference>
<comment type="pathway">
    <text evidence="3 15">Amino-acid biosynthesis; L-arginine biosynthesis; N(2)-acetyl-L-ornithine from L-glutamate: step 1/4.</text>
</comment>
<evidence type="ECO:0000256" key="14">
    <source>
        <dbReference type="ARBA" id="ARBA00048372"/>
    </source>
</evidence>
<evidence type="ECO:0000256" key="10">
    <source>
        <dbReference type="ARBA" id="ARBA00023128"/>
    </source>
</evidence>
<evidence type="ECO:0000256" key="1">
    <source>
        <dbReference type="ARBA" id="ARBA00002294"/>
    </source>
</evidence>
<evidence type="ECO:0000256" key="15">
    <source>
        <dbReference type="PIRNR" id="PIRNR007892"/>
    </source>
</evidence>
<evidence type="ECO:0000256" key="11">
    <source>
        <dbReference type="ARBA" id="ARBA00023315"/>
    </source>
</evidence>
<feature type="region of interest" description="Disordered" evidence="16">
    <location>
        <begin position="88"/>
        <end position="144"/>
    </location>
</feature>
<dbReference type="AlphaFoldDB" id="A0A8K0TNY2"/>
<keyword evidence="11 15" id="KW-0012">Acyltransferase</keyword>
<evidence type="ECO:0000313" key="18">
    <source>
        <dbReference type="EMBL" id="KAH7375759.1"/>
    </source>
</evidence>
<dbReference type="EC" id="2.3.1.1" evidence="5 15"/>
<accession>A0A8K0TNY2</accession>
<evidence type="ECO:0000256" key="16">
    <source>
        <dbReference type="SAM" id="MobiDB-lite"/>
    </source>
</evidence>
<comment type="caution">
    <text evidence="18">The sequence shown here is derived from an EMBL/GenBank/DDBJ whole genome shotgun (WGS) entry which is preliminary data.</text>
</comment>
<evidence type="ECO:0000256" key="8">
    <source>
        <dbReference type="ARBA" id="ARBA00022679"/>
    </source>
</evidence>
<comment type="catalytic activity">
    <reaction evidence="14 15">
        <text>L-glutamate + acetyl-CoA = N-acetyl-L-glutamate + CoA + H(+)</text>
        <dbReference type="Rhea" id="RHEA:24292"/>
        <dbReference type="ChEBI" id="CHEBI:15378"/>
        <dbReference type="ChEBI" id="CHEBI:29985"/>
        <dbReference type="ChEBI" id="CHEBI:44337"/>
        <dbReference type="ChEBI" id="CHEBI:57287"/>
        <dbReference type="ChEBI" id="CHEBI:57288"/>
        <dbReference type="EC" id="2.3.1.1"/>
    </reaction>
</comment>
<evidence type="ECO:0000256" key="9">
    <source>
        <dbReference type="ARBA" id="ARBA00022946"/>
    </source>
</evidence>
<dbReference type="InterPro" id="IPR036393">
    <property type="entry name" value="AceGlu_kinase-like_sf"/>
</dbReference>
<dbReference type="InterPro" id="IPR006855">
    <property type="entry name" value="Vertebrate-like_GNAT_dom"/>
</dbReference>
<evidence type="ECO:0000256" key="6">
    <source>
        <dbReference type="ARBA" id="ARBA00018802"/>
    </source>
</evidence>
<organism evidence="18 19">
    <name type="scientific">Plectosphaerella cucumerina</name>
    <dbReference type="NCBI Taxonomy" id="40658"/>
    <lineage>
        <taxon>Eukaryota</taxon>
        <taxon>Fungi</taxon>
        <taxon>Dikarya</taxon>
        <taxon>Ascomycota</taxon>
        <taxon>Pezizomycotina</taxon>
        <taxon>Sordariomycetes</taxon>
        <taxon>Hypocreomycetidae</taxon>
        <taxon>Glomerellales</taxon>
        <taxon>Plectosphaerellaceae</taxon>
        <taxon>Plectosphaerella</taxon>
    </lineage>
</organism>
<protein>
    <recommendedName>
        <fullName evidence="6 15">Amino-acid acetyltransferase, mitochondrial</fullName>
        <ecNumber evidence="5 15">2.3.1.1</ecNumber>
    </recommendedName>
    <alternativeName>
        <fullName evidence="12 15">Glutamate N-acetyltransferase</fullName>
    </alternativeName>
    <alternativeName>
        <fullName evidence="13 15">N-acetylglutamate synthase</fullName>
    </alternativeName>
</protein>
<dbReference type="UniPathway" id="UPA00068">
    <property type="reaction ID" value="UER00106"/>
</dbReference>
<dbReference type="Gene3D" id="3.40.630.30">
    <property type="match status" value="1"/>
</dbReference>
<dbReference type="PROSITE" id="PS51731">
    <property type="entry name" value="GNAT_NAGS"/>
    <property type="match status" value="1"/>
</dbReference>
<sequence length="650" mass="71520">MAAMKCVPSVRAGAICIQSSLGLSAAGATHHVHLRLRPWARGPFRGLRTSRSTEASKSDEKRRAEDRQDIVMSVLQASATRRDAHTYLKKYAPQSEPRGARQANSKRTDSNSHPYPWSSTAPARAASESPQFVQGSRTEAAMNPGNLPNLAIVKLRVPQALADEELQGMSKTLSQLRKLGLISVVVLDAGPERSRNIYIQQAHRLQQALDGNGPPGARVTDQLFTAKTQRDNGFLPSSVEVHHSNNLAGAVESEEIIIVTPMALSSTLDSISVIDPDEAVIALTKYFCGLQDLQQKTHGGLLQNTPPGTKTASIERIIILDPLGAIPIPQQPGASHRFINLEQEYDQIIQSLNFGLGDQKSSVHVRNLKLLKDILALLPPTSTALISSPSVAATKPPESLTRVATRNKLNPLIHNLLTDKPVFSSSLPLERVRPEKNAPECLGNHVATVVKKGMPLTIYPDPFKTPWIPPSPGSSRLRLTDRCIDLPRLQHLIEDSFDRKLDLDHYLERVNDNLAGIIIAGEYEGGAILTWERPSRLSDEEAYASGRLVPYLDKFAVLKSRQGSGGVADAVFNAMVRTCLPNGVSWRSRKDNPVNKWYFERSLGTKKLRDTNWTMFWTTPLALDDSALDDYEDVCRSVEPSWVDTTRAAD</sequence>
<dbReference type="PIRSF" id="PIRSF007892">
    <property type="entry name" value="NAGS_fungal"/>
    <property type="match status" value="1"/>
</dbReference>
<evidence type="ECO:0000256" key="4">
    <source>
        <dbReference type="ARBA" id="ARBA00008694"/>
    </source>
</evidence>
<comment type="function">
    <text evidence="1 15">N-acetylglutamate synthase involved in arginine biosynthesis.</text>
</comment>
<keyword evidence="19" id="KW-1185">Reference proteome</keyword>
<feature type="compositionally biased region" description="Polar residues" evidence="16">
    <location>
        <begin position="128"/>
        <end position="137"/>
    </location>
</feature>
<dbReference type="GO" id="GO:0006526">
    <property type="term" value="P:L-arginine biosynthetic process"/>
    <property type="evidence" value="ECO:0007669"/>
    <property type="project" value="UniProtKB-UniPathway"/>
</dbReference>